<dbReference type="PROSITE" id="PS50943">
    <property type="entry name" value="HTH_CROC1"/>
    <property type="match status" value="1"/>
</dbReference>
<evidence type="ECO:0000313" key="3">
    <source>
        <dbReference type="EMBL" id="AKI79336.1"/>
    </source>
</evidence>
<dbReference type="GO" id="GO:0003677">
    <property type="term" value="F:DNA binding"/>
    <property type="evidence" value="ECO:0007669"/>
    <property type="project" value="InterPro"/>
</dbReference>
<organismHost>
    <name type="scientific">Acanthamoeba polyphaga</name>
    <name type="common">Amoeba</name>
    <dbReference type="NCBI Taxonomy" id="5757"/>
</organismHost>
<gene>
    <name evidence="2" type="primary">R559</name>
</gene>
<dbReference type="CDD" id="cd00093">
    <property type="entry name" value="HTH_XRE"/>
    <property type="match status" value="1"/>
</dbReference>
<feature type="domain" description="HTH cro/C1-type" evidence="1">
    <location>
        <begin position="168"/>
        <end position="226"/>
    </location>
</feature>
<dbReference type="KEGG" id="vg:9925194"/>
<keyword evidence="4" id="KW-1185">Reference proteome</keyword>
<dbReference type="InterPro" id="IPR001387">
    <property type="entry name" value="Cro/C1-type_HTH"/>
</dbReference>
<organism evidence="3 5">
    <name type="scientific">Acanthamoeba polyphaga mimivirus</name>
    <name type="common">APMV</name>
    <dbReference type="NCBI Taxonomy" id="212035"/>
    <lineage>
        <taxon>Viruses</taxon>
        <taxon>Varidnaviria</taxon>
        <taxon>Bamfordvirae</taxon>
        <taxon>Nucleocytoviricota</taxon>
        <taxon>Megaviricetes</taxon>
        <taxon>Imitervirales</taxon>
        <taxon>Mimiviridae</taxon>
        <taxon>Megamimivirinae</taxon>
        <taxon>Mimivirus</taxon>
        <taxon>Mimivirus bradfordmassiliense</taxon>
    </lineage>
</organism>
<evidence type="ECO:0000313" key="5">
    <source>
        <dbReference type="Proteomes" id="UP000241474"/>
    </source>
</evidence>
<evidence type="ECO:0000259" key="1">
    <source>
        <dbReference type="PROSITE" id="PS50943"/>
    </source>
</evidence>
<dbReference type="InterPro" id="IPR010982">
    <property type="entry name" value="Lambda_DNA-bd_dom_sf"/>
</dbReference>
<dbReference type="EMBL" id="HQ336222">
    <property type="protein sequence ID" value="ADO18708.1"/>
    <property type="molecule type" value="Genomic_DNA"/>
</dbReference>
<dbReference type="Proteomes" id="UP000241474">
    <property type="component" value="Segment"/>
</dbReference>
<dbReference type="Pfam" id="PF01381">
    <property type="entry name" value="HTH_3"/>
    <property type="match status" value="1"/>
</dbReference>
<evidence type="ECO:0000313" key="2">
    <source>
        <dbReference type="EMBL" id="ADO18708.1"/>
    </source>
</evidence>
<accession>E3VZ04</accession>
<accession>A0A0G2Y870</accession>
<dbReference type="SUPFAM" id="SSF47413">
    <property type="entry name" value="lambda repressor-like DNA-binding domains"/>
    <property type="match status" value="1"/>
</dbReference>
<reference evidence="2 4" key="1">
    <citation type="journal article" date="2011" name="Virol. J.">
        <title>Breaking the 1000-gene barrier for Mimivirus using ultra-deep genome and transcriptome sequencing.</title>
        <authorList>
            <person name="Legendre M."/>
            <person name="Santini S."/>
            <person name="Rico A."/>
            <person name="Abergel C."/>
            <person name="Claverie J.M."/>
        </authorList>
    </citation>
    <scope>NUCLEOTIDE SEQUENCE [LARGE SCALE GENOMIC DNA]</scope>
</reference>
<dbReference type="SMR" id="E3VZ04"/>
<dbReference type="SMART" id="SM00530">
    <property type="entry name" value="HTH_XRE"/>
    <property type="match status" value="1"/>
</dbReference>
<reference evidence="3 5" key="2">
    <citation type="submission" date="2014-10" db="EMBL/GenBank/DDBJ databases">
        <title>Pan-genome analysis of Brazilian lineage A amoebal mimiviruses.</title>
        <authorList>
            <person name="Assis F.L."/>
            <person name="Abrahao J.S."/>
            <person name="Kroon E.G."/>
            <person name="Dornas F.P."/>
            <person name="Andrade K.R."/>
            <person name="Borato P.V.M."/>
            <person name="Pilotto M.R."/>
            <person name="Benamar S."/>
            <person name="LaScola B."/>
            <person name="Colson P."/>
        </authorList>
    </citation>
    <scope>NUCLEOTIDE SEQUENCE [LARGE SCALE GENOMIC DNA]</scope>
    <source>
        <strain evidence="3 5">Oyster</strain>
    </source>
</reference>
<dbReference type="RefSeq" id="YP_003987074.1">
    <property type="nucleotide sequence ID" value="NC_014649.1"/>
</dbReference>
<dbReference type="Proteomes" id="UP000201519">
    <property type="component" value="Segment"/>
</dbReference>
<dbReference type="Gene3D" id="1.10.260.40">
    <property type="entry name" value="lambda repressor-like DNA-binding domains"/>
    <property type="match status" value="1"/>
</dbReference>
<protein>
    <submittedName>
        <fullName evidence="3">Putative HTH-type transcriptional regulator</fullName>
    </submittedName>
    <submittedName>
        <fullName evidence="2">Uncharacterized HTH-type transcriptional regulator</fullName>
    </submittedName>
</protein>
<evidence type="ECO:0000313" key="4">
    <source>
        <dbReference type="Proteomes" id="UP000201519"/>
    </source>
</evidence>
<sequence>MKMADFVNDGINVDEIVIENQENPNIFINPFKSNPHNVTLSSFRDARIYDLQIRDRPDKYGSGWEVQRSYARKRYGRWMRTVRKNPGFENFRRQPIEVLQTVEDEFGNVYVIRKKINFRAKLPQNMVRRNDGGKNRVNFTAQSVQKGINVDDQDFRPKMFTPKMGREISALRNKLGLTQTDLGKRINVDANVIRNIETGDLVAFNVQDPMVRSLAYALGIRTIKYQ</sequence>
<dbReference type="OrthoDB" id="16477at10239"/>
<dbReference type="GeneID" id="9925194"/>
<proteinExistence type="predicted"/>
<dbReference type="EMBL" id="KM982401">
    <property type="protein sequence ID" value="AKI79336.1"/>
    <property type="molecule type" value="Genomic_DNA"/>
</dbReference>
<name>E3VZ04_MIMIV</name>